<proteinExistence type="predicted"/>
<dbReference type="Pfam" id="PF00249">
    <property type="entry name" value="Myb_DNA-binding"/>
    <property type="match status" value="2"/>
</dbReference>
<dbReference type="InterPro" id="IPR009057">
    <property type="entry name" value="Homeodomain-like_sf"/>
</dbReference>
<dbReference type="PANTHER" id="PTHR47340:SF1">
    <property type="entry name" value="DUPLICATED HOMEODOMAIN-LIKE SUPERFAMILY PROTEIN"/>
    <property type="match status" value="1"/>
</dbReference>
<dbReference type="PANTHER" id="PTHR47340">
    <property type="entry name" value="DUPLICATED HOMEODOMAIN-LIKE SUPERFAMILY PROTEIN"/>
    <property type="match status" value="1"/>
</dbReference>
<name>A0A392MMN2_9FABA</name>
<evidence type="ECO:0000259" key="2">
    <source>
        <dbReference type="PROSITE" id="PS51293"/>
    </source>
</evidence>
<feature type="compositionally biased region" description="Basic and acidic residues" evidence="1">
    <location>
        <begin position="377"/>
        <end position="387"/>
    </location>
</feature>
<evidence type="ECO:0000313" key="4">
    <source>
        <dbReference type="Proteomes" id="UP000265520"/>
    </source>
</evidence>
<sequence length="456" mass="49710">MNAAGNHLSLVPTAEIINFTSKLLSESQPQLQRNTLRMPALILDEKEKMVTKFISSNGLVEDPLAIEKERDMINPWTSEEKEIFLEKFAAFGKDFRKIASFLDHKTTADCVEFYYKNHKSECFEKLKRKDVGKLGKSFSAKTNLMASGKKWNHEVDVSSLDILSAASLMADGIAGNKRMRSGRFLLGGYGNVKASRAEDSNIERSNSFDILGDERETAAAADVLAGICGSLSSEAMSSCITSSIDPVDGNKERKFLRGNPLCKQPLVRDISQNADDETCSDESCGEVDVSEWTDDEKTAFLQAVSSFGKDFAKIARCVGTRSREHCKVFFSKTRKVLGLDLSHPIPGIVESPLNDDANGGESDTDDACVVEAGSVVDADKSGNKTDEDLPSDALNTFHDESNPMEARSPSAELNESREISETEVRLENLDVASNVCAIKVESKLGSDGSGVDLGKT</sequence>
<dbReference type="Proteomes" id="UP000265520">
    <property type="component" value="Unassembled WGS sequence"/>
</dbReference>
<feature type="non-terminal residue" evidence="3">
    <location>
        <position position="456"/>
    </location>
</feature>
<reference evidence="3 4" key="1">
    <citation type="journal article" date="2018" name="Front. Plant Sci.">
        <title>Red Clover (Trifolium pratense) and Zigzag Clover (T. medium) - A Picture of Genomic Similarities and Differences.</title>
        <authorList>
            <person name="Dluhosova J."/>
            <person name="Istvanek J."/>
            <person name="Nedelnik J."/>
            <person name="Repkova J."/>
        </authorList>
    </citation>
    <scope>NUCLEOTIDE SEQUENCE [LARGE SCALE GENOMIC DNA]</scope>
    <source>
        <strain evidence="4">cv. 10/8</strain>
        <tissue evidence="3">Leaf</tissue>
    </source>
</reference>
<dbReference type="EMBL" id="LXQA010014006">
    <property type="protein sequence ID" value="MCH88355.1"/>
    <property type="molecule type" value="Genomic_DNA"/>
</dbReference>
<evidence type="ECO:0000256" key="1">
    <source>
        <dbReference type="SAM" id="MobiDB-lite"/>
    </source>
</evidence>
<dbReference type="InterPro" id="IPR017884">
    <property type="entry name" value="SANT_dom"/>
</dbReference>
<dbReference type="CDD" id="cd00167">
    <property type="entry name" value="SANT"/>
    <property type="match status" value="1"/>
</dbReference>
<dbReference type="Gene3D" id="1.10.10.60">
    <property type="entry name" value="Homeodomain-like"/>
    <property type="match status" value="1"/>
</dbReference>
<accession>A0A392MMN2</accession>
<feature type="domain" description="SANT" evidence="2">
    <location>
        <begin position="287"/>
        <end position="338"/>
    </location>
</feature>
<dbReference type="SUPFAM" id="SSF46689">
    <property type="entry name" value="Homeodomain-like"/>
    <property type="match status" value="2"/>
</dbReference>
<dbReference type="PROSITE" id="PS51293">
    <property type="entry name" value="SANT"/>
    <property type="match status" value="2"/>
</dbReference>
<gene>
    <name evidence="3" type="ORF">A2U01_0009239</name>
</gene>
<dbReference type="AlphaFoldDB" id="A0A392MMN2"/>
<feature type="domain" description="SANT" evidence="2">
    <location>
        <begin position="71"/>
        <end position="122"/>
    </location>
</feature>
<protein>
    <submittedName>
        <fullName evidence="3">Nuclear receptor corepressor</fullName>
    </submittedName>
</protein>
<dbReference type="InterPro" id="IPR001005">
    <property type="entry name" value="SANT/Myb"/>
</dbReference>
<keyword evidence="3" id="KW-0675">Receptor</keyword>
<dbReference type="Gene3D" id="1.20.58.1880">
    <property type="match status" value="1"/>
</dbReference>
<organism evidence="3 4">
    <name type="scientific">Trifolium medium</name>
    <dbReference type="NCBI Taxonomy" id="97028"/>
    <lineage>
        <taxon>Eukaryota</taxon>
        <taxon>Viridiplantae</taxon>
        <taxon>Streptophyta</taxon>
        <taxon>Embryophyta</taxon>
        <taxon>Tracheophyta</taxon>
        <taxon>Spermatophyta</taxon>
        <taxon>Magnoliopsida</taxon>
        <taxon>eudicotyledons</taxon>
        <taxon>Gunneridae</taxon>
        <taxon>Pentapetalae</taxon>
        <taxon>rosids</taxon>
        <taxon>fabids</taxon>
        <taxon>Fabales</taxon>
        <taxon>Fabaceae</taxon>
        <taxon>Papilionoideae</taxon>
        <taxon>50 kb inversion clade</taxon>
        <taxon>NPAAA clade</taxon>
        <taxon>Hologalegina</taxon>
        <taxon>IRL clade</taxon>
        <taxon>Trifolieae</taxon>
        <taxon>Trifolium</taxon>
    </lineage>
</organism>
<feature type="region of interest" description="Disordered" evidence="1">
    <location>
        <begin position="374"/>
        <end position="418"/>
    </location>
</feature>
<keyword evidence="4" id="KW-1185">Reference proteome</keyword>
<evidence type="ECO:0000313" key="3">
    <source>
        <dbReference type="EMBL" id="MCH88355.1"/>
    </source>
</evidence>
<comment type="caution">
    <text evidence="3">The sequence shown here is derived from an EMBL/GenBank/DDBJ whole genome shotgun (WGS) entry which is preliminary data.</text>
</comment>
<dbReference type="SMART" id="SM00717">
    <property type="entry name" value="SANT"/>
    <property type="match status" value="2"/>
</dbReference>